<name>A0A1I5I012_PARPN</name>
<evidence type="ECO:0000313" key="4">
    <source>
        <dbReference type="EMBL" id="RKS52063.1"/>
    </source>
</evidence>
<reference evidence="3 7" key="3">
    <citation type="submission" date="2020-07" db="EMBL/GenBank/DDBJ databases">
        <title>The complete genome of Paracoccus pantotrophus ACCC 10489.</title>
        <authorList>
            <person name="Si Y."/>
        </authorList>
    </citation>
    <scope>NUCLEOTIDE SEQUENCE [LARGE SCALE GENOMIC DNA]</scope>
    <source>
        <strain evidence="3 7">ACCC10489</strain>
    </source>
</reference>
<protein>
    <submittedName>
        <fullName evidence="4">Excisionase family DNA binding protein</fullName>
    </submittedName>
    <submittedName>
        <fullName evidence="2">Helix-turn-helix domain-containing protein</fullName>
    </submittedName>
</protein>
<dbReference type="EMBL" id="CP044426">
    <property type="protein sequence ID" value="QFG37487.1"/>
    <property type="molecule type" value="Genomic_DNA"/>
</dbReference>
<accession>A0A1I5I012</accession>
<evidence type="ECO:0000313" key="6">
    <source>
        <dbReference type="Proteomes" id="UP000326453"/>
    </source>
</evidence>
<evidence type="ECO:0000313" key="5">
    <source>
        <dbReference type="Proteomes" id="UP000273626"/>
    </source>
</evidence>
<keyword evidence="5" id="KW-1185">Reference proteome</keyword>
<dbReference type="AlphaFoldDB" id="A0A1I5I012"/>
<dbReference type="RefSeq" id="WP_036747541.1">
    <property type="nucleotide sequence ID" value="NZ_CP038203.1"/>
</dbReference>
<dbReference type="Proteomes" id="UP000273626">
    <property type="component" value="Unassembled WGS sequence"/>
</dbReference>
<dbReference type="Proteomes" id="UP000326453">
    <property type="component" value="Chromosome 1"/>
</dbReference>
<feature type="compositionally biased region" description="Basic and acidic residues" evidence="1">
    <location>
        <begin position="79"/>
        <end position="90"/>
    </location>
</feature>
<dbReference type="KEGG" id="ppan:ESD82_15240"/>
<evidence type="ECO:0000313" key="2">
    <source>
        <dbReference type="EMBL" id="QFG37487.1"/>
    </source>
</evidence>
<evidence type="ECO:0000313" key="7">
    <source>
        <dbReference type="Proteomes" id="UP000509322"/>
    </source>
</evidence>
<organism evidence="2 6">
    <name type="scientific">Paracoccus pantotrophus</name>
    <name type="common">Thiosphaera pantotropha</name>
    <dbReference type="NCBI Taxonomy" id="82367"/>
    <lineage>
        <taxon>Bacteria</taxon>
        <taxon>Pseudomonadati</taxon>
        <taxon>Pseudomonadota</taxon>
        <taxon>Alphaproteobacteria</taxon>
        <taxon>Rhodobacterales</taxon>
        <taxon>Paracoccaceae</taxon>
        <taxon>Paracoccus</taxon>
    </lineage>
</organism>
<gene>
    <name evidence="4" type="ORF">BDE18_1361</name>
    <name evidence="2" type="ORF">ESD82_15240</name>
    <name evidence="3" type="ORF">HYQ43_12400</name>
</gene>
<evidence type="ECO:0000313" key="3">
    <source>
        <dbReference type="EMBL" id="QLH15045.1"/>
    </source>
</evidence>
<dbReference type="EMBL" id="CP058690">
    <property type="protein sequence ID" value="QLH15045.1"/>
    <property type="molecule type" value="Genomic_DNA"/>
</dbReference>
<reference evidence="2 6" key="2">
    <citation type="submission" date="2019-01" db="EMBL/GenBank/DDBJ databases">
        <title>Complete Genome Sequence and Annotation of the Paracoccus pantotrophus type strain DSM 2944.</title>
        <authorList>
            <person name="Bockwoldt J.A."/>
            <person name="Zimmermann M."/>
            <person name="Tiso T."/>
            <person name="Blank L.M."/>
        </authorList>
    </citation>
    <scope>NUCLEOTIDE SEQUENCE [LARGE SCALE GENOMIC DNA]</scope>
    <source>
        <strain evidence="2 6">DSM 2944</strain>
    </source>
</reference>
<dbReference type="EMBL" id="RBLI01000001">
    <property type="protein sequence ID" value="RKS52063.1"/>
    <property type="molecule type" value="Genomic_DNA"/>
</dbReference>
<reference evidence="4 5" key="1">
    <citation type="submission" date="2018-10" db="EMBL/GenBank/DDBJ databases">
        <title>Genomic Encyclopedia of Archaeal and Bacterial Type Strains, Phase II (KMG-II): from individual species to whole genera.</title>
        <authorList>
            <person name="Goeker M."/>
        </authorList>
    </citation>
    <scope>NUCLEOTIDE SEQUENCE [LARGE SCALE GENOMIC DNA]</scope>
    <source>
        <strain evidence="5">ATCC 35512 / DSM 2944 / CIP 106514 / LMD 82.5 / NBRC 102493 / NCCB 82005 / GB17</strain>
        <strain evidence="4">DSM 2944</strain>
    </source>
</reference>
<evidence type="ECO:0000256" key="1">
    <source>
        <dbReference type="SAM" id="MobiDB-lite"/>
    </source>
</evidence>
<dbReference type="OrthoDB" id="7875567at2"/>
<sequence length="90" mass="10038">MSERILIAVDPDALAEIKAELVALRNEIRAVRMSPMPEWVTAHEYAEQVGVTRRTVMNWIAAGQIESSRHGATVLVRSRPSDRSRGRGRG</sequence>
<dbReference type="GeneID" id="51371942"/>
<feature type="region of interest" description="Disordered" evidence="1">
    <location>
        <begin position="71"/>
        <end position="90"/>
    </location>
</feature>
<dbReference type="Proteomes" id="UP000509322">
    <property type="component" value="Chromosome 2"/>
</dbReference>
<proteinExistence type="predicted"/>